<accession>A0A318U4F4</accession>
<dbReference type="InterPro" id="IPR022382">
    <property type="entry name" value="Mycoplasma_peptidase_DUF31"/>
</dbReference>
<feature type="compositionally biased region" description="Basic and acidic residues" evidence="1">
    <location>
        <begin position="65"/>
        <end position="86"/>
    </location>
</feature>
<proteinExistence type="predicted"/>
<dbReference type="NCBIfam" id="NF045843">
    <property type="entry name" value="MAG2960_Ser_prot"/>
    <property type="match status" value="1"/>
</dbReference>
<protein>
    <submittedName>
        <fullName evidence="3">Putative peptidase DUF31</fullName>
    </submittedName>
</protein>
<dbReference type="AlphaFoldDB" id="A0A318U4F4"/>
<comment type="caution">
    <text evidence="3">The sequence shown here is derived from an EMBL/GenBank/DDBJ whole genome shotgun (WGS) entry which is preliminary data.</text>
</comment>
<organism evidence="3 4">
    <name type="scientific">Metamycoplasma alkalescens</name>
    <dbReference type="NCBI Taxonomy" id="45363"/>
    <lineage>
        <taxon>Bacteria</taxon>
        <taxon>Bacillati</taxon>
        <taxon>Mycoplasmatota</taxon>
        <taxon>Mycoplasmoidales</taxon>
        <taxon>Metamycoplasmataceae</taxon>
        <taxon>Metamycoplasma</taxon>
    </lineage>
</organism>
<dbReference type="EMBL" id="QKLP01000012">
    <property type="protein sequence ID" value="PYF42261.1"/>
    <property type="molecule type" value="Genomic_DNA"/>
</dbReference>
<dbReference type="PROSITE" id="PS51257">
    <property type="entry name" value="PROKAR_LIPOPROTEIN"/>
    <property type="match status" value="1"/>
</dbReference>
<evidence type="ECO:0000313" key="3">
    <source>
        <dbReference type="EMBL" id="PYF42261.1"/>
    </source>
</evidence>
<sequence>MNMKRNMKRNLNLLLGFLLINTSAFIGISCSIQKNKNSITNNQVSNDGEEEKTRLIPNPSTNQITKKEKESSDTELIKPKINKPQENKNSIPQTKPNNKNNINNDVDRKDYSDRHLFSLEFLQNNNPYQIIKQTPSYINTLKDLNNFLKNEKINFRDYYGEYRKKELNDKFWNYTNKIGHYNNFGEDDKQKVEWYNDQVSKNGMIKQKYLDKFENKNNFEALNYNFNDLISKNPFGFLPSNLSQLFYYMNFDSIKKLFNLSNDVKNIKANFDDSNGWFELLITTTNNKNFYIKIDTNSTQNLKKDLDYYQFIYDHTFMLKMDFKRWDRNPYTWEDKIVPDFKGGTMWVVDRIVNDDEKNSDYWDLLFATNIHVFTLNKAFDRSLYFNKDSNHSDKNSWHEYVKFENNNYNMENRYNDSSQPMFWTLKTNSDKLALKYNDDQTINKWVASFEAKQYLDAPYYTPRYTVSGIKTKTVDDAKLYFEKEFDDRMVETKNGGADFVLLRLKIKKEILKYVLPALDKVIGKPEEKTWHIGVGKKEKFSPLKTQFYAGYPDYKFKGNKSTGGIISASKRYVDADDFQSLWVKYNENENKDWNSHNQKYQEYTEPFKEQNEHGMRKQVLIQHSTLWTKIDNKEDVLDSGSSGSMAIDSSFNLIGINYLHTTDSYNNTITNGINLMEGNSTYKNGFDGDLRNDIKNKLIKDKLNTIVINPKK</sequence>
<name>A0A318U4F4_9BACT</name>
<feature type="domain" description="DUF31" evidence="2">
    <location>
        <begin position="307"/>
        <end position="659"/>
    </location>
</feature>
<dbReference type="Proteomes" id="UP000247715">
    <property type="component" value="Unassembled WGS sequence"/>
</dbReference>
<feature type="region of interest" description="Disordered" evidence="1">
    <location>
        <begin position="38"/>
        <end position="108"/>
    </location>
</feature>
<evidence type="ECO:0000313" key="4">
    <source>
        <dbReference type="Proteomes" id="UP000247715"/>
    </source>
</evidence>
<gene>
    <name evidence="3" type="ORF">BCF88_11222</name>
</gene>
<evidence type="ECO:0000259" key="2">
    <source>
        <dbReference type="Pfam" id="PF01732"/>
    </source>
</evidence>
<evidence type="ECO:0000256" key="1">
    <source>
        <dbReference type="SAM" id="MobiDB-lite"/>
    </source>
</evidence>
<reference evidence="3 4" key="1">
    <citation type="submission" date="2018-06" db="EMBL/GenBank/DDBJ databases">
        <title>Genomic Encyclopedia of Archaeal and Bacterial Type Strains, Phase II (KMG-II): from individual species to whole genera.</title>
        <authorList>
            <person name="Goeker M."/>
        </authorList>
    </citation>
    <scope>NUCLEOTIDE SEQUENCE [LARGE SCALE GENOMIC DNA]</scope>
    <source>
        <strain evidence="3 4">ATCC 29103</strain>
    </source>
</reference>
<feature type="compositionally biased region" description="Polar residues" evidence="1">
    <location>
        <begin position="87"/>
        <end position="96"/>
    </location>
</feature>
<dbReference type="Pfam" id="PF01732">
    <property type="entry name" value="Mycop_pep_DUF31"/>
    <property type="match status" value="1"/>
</dbReference>